<reference evidence="5 6" key="1">
    <citation type="submission" date="2012-05" db="EMBL/GenBank/DDBJ databases">
        <title>Finished chromosome of genome of Chamaesiphon sp. PCC 6605.</title>
        <authorList>
            <consortium name="US DOE Joint Genome Institute"/>
            <person name="Gugger M."/>
            <person name="Coursin T."/>
            <person name="Rippka R."/>
            <person name="Tandeau De Marsac N."/>
            <person name="Huntemann M."/>
            <person name="Wei C.-L."/>
            <person name="Han J."/>
            <person name="Detter J.C."/>
            <person name="Han C."/>
            <person name="Tapia R."/>
            <person name="Chen A."/>
            <person name="Kyrpides N."/>
            <person name="Mavromatis K."/>
            <person name="Markowitz V."/>
            <person name="Szeto E."/>
            <person name="Ivanova N."/>
            <person name="Pagani I."/>
            <person name="Pati A."/>
            <person name="Goodwin L."/>
            <person name="Nordberg H.P."/>
            <person name="Cantor M.N."/>
            <person name="Hua S.X."/>
            <person name="Woyke T."/>
            <person name="Kerfeld C.A."/>
        </authorList>
    </citation>
    <scope>NUCLEOTIDE SEQUENCE [LARGE SCALE GENOMIC DNA]</scope>
    <source>
        <strain evidence="6">ATCC 27169 / PCC 6605</strain>
    </source>
</reference>
<protein>
    <submittedName>
        <fullName evidence="5">Putative transcriptional regulator</fullName>
    </submittedName>
</protein>
<evidence type="ECO:0000256" key="3">
    <source>
        <dbReference type="ARBA" id="ARBA00023163"/>
    </source>
</evidence>
<dbReference type="Gene3D" id="1.10.10.10">
    <property type="entry name" value="Winged helix-like DNA-binding domain superfamily/Winged helix DNA-binding domain"/>
    <property type="match status" value="1"/>
</dbReference>
<dbReference type="PATRIC" id="fig|1173020.3.peg.713"/>
<dbReference type="OrthoDB" id="582176at2"/>
<keyword evidence="6" id="KW-1185">Reference proteome</keyword>
<dbReference type="PROSITE" id="PS50987">
    <property type="entry name" value="HTH_ARSR_2"/>
    <property type="match status" value="1"/>
</dbReference>
<dbReference type="CDD" id="cd00090">
    <property type="entry name" value="HTH_ARSR"/>
    <property type="match status" value="1"/>
</dbReference>
<dbReference type="SMART" id="SM00418">
    <property type="entry name" value="HTH_ARSR"/>
    <property type="match status" value="1"/>
</dbReference>
<accession>K9UBT3</accession>
<keyword evidence="3" id="KW-0804">Transcription</keyword>
<organism evidence="5 6">
    <name type="scientific">Chamaesiphon minutus (strain ATCC 27169 / PCC 6605)</name>
    <dbReference type="NCBI Taxonomy" id="1173020"/>
    <lineage>
        <taxon>Bacteria</taxon>
        <taxon>Bacillati</taxon>
        <taxon>Cyanobacteriota</taxon>
        <taxon>Cyanophyceae</taxon>
        <taxon>Gomontiellales</taxon>
        <taxon>Chamaesiphonaceae</taxon>
        <taxon>Chamaesiphon</taxon>
    </lineage>
</organism>
<sequence length="125" mass="13979">MSVNESTQFDLTTLAFVADYFKVFSESSRLHIVHCLQSGPMNVMELTAATGLGQANLSKHLKVLTHAGILSRQTKGTSAYYEIIDPSVFDFCELACHRIGDRLQQQAESFRNLRTAELNPTLKKE</sequence>
<dbReference type="InterPro" id="IPR001845">
    <property type="entry name" value="HTH_ArsR_DNA-bd_dom"/>
</dbReference>
<dbReference type="HOGENOM" id="CLU_097806_6_1_3"/>
<keyword evidence="2" id="KW-0238">DNA-binding</keyword>
<dbReference type="STRING" id="1173020.Cha6605_0608"/>
<dbReference type="eggNOG" id="COG0640">
    <property type="taxonomic scope" value="Bacteria"/>
</dbReference>
<dbReference type="AlphaFoldDB" id="K9UBT3"/>
<dbReference type="InterPro" id="IPR036390">
    <property type="entry name" value="WH_DNA-bd_sf"/>
</dbReference>
<dbReference type="PANTHER" id="PTHR43132">
    <property type="entry name" value="ARSENICAL RESISTANCE OPERON REPRESSOR ARSR-RELATED"/>
    <property type="match status" value="1"/>
</dbReference>
<evidence type="ECO:0000259" key="4">
    <source>
        <dbReference type="PROSITE" id="PS50987"/>
    </source>
</evidence>
<dbReference type="InterPro" id="IPR011991">
    <property type="entry name" value="ArsR-like_HTH"/>
</dbReference>
<evidence type="ECO:0000313" key="6">
    <source>
        <dbReference type="Proteomes" id="UP000010366"/>
    </source>
</evidence>
<evidence type="ECO:0000313" key="5">
    <source>
        <dbReference type="EMBL" id="AFY91886.1"/>
    </source>
</evidence>
<dbReference type="PANTHER" id="PTHR43132:SF9">
    <property type="entry name" value="ARSR FAMILY TRANSCRIPTIONAL REGULATORY PROTEIN"/>
    <property type="match status" value="1"/>
</dbReference>
<dbReference type="PRINTS" id="PR00778">
    <property type="entry name" value="HTHARSR"/>
</dbReference>
<dbReference type="NCBIfam" id="NF033788">
    <property type="entry name" value="HTH_metalloreg"/>
    <property type="match status" value="1"/>
</dbReference>
<dbReference type="RefSeq" id="WP_015158080.1">
    <property type="nucleotide sequence ID" value="NC_019697.1"/>
</dbReference>
<dbReference type="Pfam" id="PF01022">
    <property type="entry name" value="HTH_5"/>
    <property type="match status" value="1"/>
</dbReference>
<dbReference type="InterPro" id="IPR051011">
    <property type="entry name" value="Metal_resp_trans_reg"/>
</dbReference>
<dbReference type="InterPro" id="IPR036388">
    <property type="entry name" value="WH-like_DNA-bd_sf"/>
</dbReference>
<dbReference type="Proteomes" id="UP000010366">
    <property type="component" value="Chromosome"/>
</dbReference>
<dbReference type="KEGG" id="cmp:Cha6605_0608"/>
<evidence type="ECO:0000256" key="1">
    <source>
        <dbReference type="ARBA" id="ARBA00023015"/>
    </source>
</evidence>
<dbReference type="SUPFAM" id="SSF46785">
    <property type="entry name" value="Winged helix' DNA-binding domain"/>
    <property type="match status" value="1"/>
</dbReference>
<gene>
    <name evidence="5" type="ORF">Cha6605_0608</name>
</gene>
<dbReference type="EMBL" id="CP003600">
    <property type="protein sequence ID" value="AFY91886.1"/>
    <property type="molecule type" value="Genomic_DNA"/>
</dbReference>
<dbReference type="GO" id="GO:0003677">
    <property type="term" value="F:DNA binding"/>
    <property type="evidence" value="ECO:0007669"/>
    <property type="project" value="UniProtKB-KW"/>
</dbReference>
<feature type="domain" description="HTH arsR-type" evidence="4">
    <location>
        <begin position="9"/>
        <end position="103"/>
    </location>
</feature>
<dbReference type="GO" id="GO:0003700">
    <property type="term" value="F:DNA-binding transcription factor activity"/>
    <property type="evidence" value="ECO:0007669"/>
    <property type="project" value="InterPro"/>
</dbReference>
<name>K9UBT3_CHAP6</name>
<evidence type="ECO:0000256" key="2">
    <source>
        <dbReference type="ARBA" id="ARBA00023125"/>
    </source>
</evidence>
<keyword evidence="1" id="KW-0805">Transcription regulation</keyword>
<proteinExistence type="predicted"/>